<sequence length="151" mass="16805">MRQEGRSSCRPALSRRSLRFHSESRRTDRSVLLEVRASHVQPSSNCLFSANGPSTYVDDSMASRPSRSADRGTEFISTSVPSRSRTELRLSDGKKIGSRGDDFEPPARHAPARGGLNDLAARRCELRRLWDGISPAVGRFEPDSTYIRVVT</sequence>
<name>A0A4C1WRF9_EUMVA</name>
<feature type="compositionally biased region" description="Basic and acidic residues" evidence="1">
    <location>
        <begin position="84"/>
        <end position="107"/>
    </location>
</feature>
<gene>
    <name evidence="2" type="ORF">EVAR_43895_1</name>
</gene>
<dbReference type="EMBL" id="BGZK01000608">
    <property type="protein sequence ID" value="GBP52694.1"/>
    <property type="molecule type" value="Genomic_DNA"/>
</dbReference>
<evidence type="ECO:0000313" key="3">
    <source>
        <dbReference type="Proteomes" id="UP000299102"/>
    </source>
</evidence>
<reference evidence="2 3" key="1">
    <citation type="journal article" date="2019" name="Commun. Biol.">
        <title>The bagworm genome reveals a unique fibroin gene that provides high tensile strength.</title>
        <authorList>
            <person name="Kono N."/>
            <person name="Nakamura H."/>
            <person name="Ohtoshi R."/>
            <person name="Tomita M."/>
            <person name="Numata K."/>
            <person name="Arakawa K."/>
        </authorList>
    </citation>
    <scope>NUCLEOTIDE SEQUENCE [LARGE SCALE GENOMIC DNA]</scope>
</reference>
<comment type="caution">
    <text evidence="2">The sequence shown here is derived from an EMBL/GenBank/DDBJ whole genome shotgun (WGS) entry which is preliminary data.</text>
</comment>
<organism evidence="2 3">
    <name type="scientific">Eumeta variegata</name>
    <name type="common">Bagworm moth</name>
    <name type="synonym">Eumeta japonica</name>
    <dbReference type="NCBI Taxonomy" id="151549"/>
    <lineage>
        <taxon>Eukaryota</taxon>
        <taxon>Metazoa</taxon>
        <taxon>Ecdysozoa</taxon>
        <taxon>Arthropoda</taxon>
        <taxon>Hexapoda</taxon>
        <taxon>Insecta</taxon>
        <taxon>Pterygota</taxon>
        <taxon>Neoptera</taxon>
        <taxon>Endopterygota</taxon>
        <taxon>Lepidoptera</taxon>
        <taxon>Glossata</taxon>
        <taxon>Ditrysia</taxon>
        <taxon>Tineoidea</taxon>
        <taxon>Psychidae</taxon>
        <taxon>Oiketicinae</taxon>
        <taxon>Eumeta</taxon>
    </lineage>
</organism>
<evidence type="ECO:0000313" key="2">
    <source>
        <dbReference type="EMBL" id="GBP52694.1"/>
    </source>
</evidence>
<dbReference type="AlphaFoldDB" id="A0A4C1WRF9"/>
<proteinExistence type="predicted"/>
<keyword evidence="3" id="KW-1185">Reference proteome</keyword>
<feature type="region of interest" description="Disordered" evidence="1">
    <location>
        <begin position="58"/>
        <end position="114"/>
    </location>
</feature>
<evidence type="ECO:0000256" key="1">
    <source>
        <dbReference type="SAM" id="MobiDB-lite"/>
    </source>
</evidence>
<dbReference type="Proteomes" id="UP000299102">
    <property type="component" value="Unassembled WGS sequence"/>
</dbReference>
<feature type="compositionally biased region" description="Basic and acidic residues" evidence="1">
    <location>
        <begin position="20"/>
        <end position="29"/>
    </location>
</feature>
<feature type="region of interest" description="Disordered" evidence="1">
    <location>
        <begin position="1"/>
        <end position="29"/>
    </location>
</feature>
<accession>A0A4C1WRF9</accession>
<protein>
    <submittedName>
        <fullName evidence="2">Uncharacterized protein</fullName>
    </submittedName>
</protein>